<dbReference type="EMBL" id="JBHTJH010000017">
    <property type="protein sequence ID" value="MFD0863043.1"/>
    <property type="molecule type" value="Genomic_DNA"/>
</dbReference>
<comment type="caution">
    <text evidence="1">The sequence shown here is derived from an EMBL/GenBank/DDBJ whole genome shotgun (WGS) entry which is preliminary data.</text>
</comment>
<evidence type="ECO:0000313" key="1">
    <source>
        <dbReference type="EMBL" id="MFD0863043.1"/>
    </source>
</evidence>
<sequence>MKNLLLALPFIFLYLNSDNTTSFKIKDDQLVWQKVYQEGIDLHRMASVLLTQPDTKEAYVKNGVLFFKKEFDNTKDLSPLGYSKIEYPSYLGFGGIYWGNIQKREGVYKVTIDEVHLIEDEKGVLTENLESLIAKKGALKQNKRTMKVLSLLDEYFLTKFVLTKHKP</sequence>
<protein>
    <submittedName>
        <fullName evidence="1">Uncharacterized protein</fullName>
    </submittedName>
</protein>
<dbReference type="RefSeq" id="WP_386408732.1">
    <property type="nucleotide sequence ID" value="NZ_JBHTJH010000017.1"/>
</dbReference>
<reference evidence="2" key="1">
    <citation type="journal article" date="2019" name="Int. J. Syst. Evol. Microbiol.">
        <title>The Global Catalogue of Microorganisms (GCM) 10K type strain sequencing project: providing services to taxonomists for standard genome sequencing and annotation.</title>
        <authorList>
            <consortium name="The Broad Institute Genomics Platform"/>
            <consortium name="The Broad Institute Genome Sequencing Center for Infectious Disease"/>
            <person name="Wu L."/>
            <person name="Ma J."/>
        </authorList>
    </citation>
    <scope>NUCLEOTIDE SEQUENCE [LARGE SCALE GENOMIC DNA]</scope>
    <source>
        <strain evidence="2">CCUG 62952</strain>
    </source>
</reference>
<accession>A0ABW3D2J0</accession>
<evidence type="ECO:0000313" key="2">
    <source>
        <dbReference type="Proteomes" id="UP001596978"/>
    </source>
</evidence>
<proteinExistence type="predicted"/>
<name>A0ABW3D2J0_9FLAO</name>
<gene>
    <name evidence="1" type="ORF">ACFQ1M_12580</name>
</gene>
<organism evidence="1 2">
    <name type="scientific">Sungkyunkwania multivorans</name>
    <dbReference type="NCBI Taxonomy" id="1173618"/>
    <lineage>
        <taxon>Bacteria</taxon>
        <taxon>Pseudomonadati</taxon>
        <taxon>Bacteroidota</taxon>
        <taxon>Flavobacteriia</taxon>
        <taxon>Flavobacteriales</taxon>
        <taxon>Flavobacteriaceae</taxon>
        <taxon>Sungkyunkwania</taxon>
    </lineage>
</organism>
<keyword evidence="2" id="KW-1185">Reference proteome</keyword>
<dbReference type="Proteomes" id="UP001596978">
    <property type="component" value="Unassembled WGS sequence"/>
</dbReference>